<dbReference type="CDD" id="cd06986">
    <property type="entry name" value="cupin_MmsR-like_N"/>
    <property type="match status" value="1"/>
</dbReference>
<evidence type="ECO:0000313" key="5">
    <source>
        <dbReference type="EMBL" id="RGL88149.1"/>
    </source>
</evidence>
<dbReference type="Gene3D" id="2.60.120.280">
    <property type="entry name" value="Regulatory protein AraC"/>
    <property type="match status" value="1"/>
</dbReference>
<sequence length="295" mass="34313">MIKLKDGFDGERAIVLPQLIISMIEEDPLLAALHITDIGYYPKAEHHFRERNQPINQYVFIYCIDGAGWYRIGEHEYQVCANQYFILPASVPHAYAANKATPWTIYWIHFKGTLASYYARNALQPMDIKPEAHSRISHRINLFEEIFNTLKAGFTNENLHYASSLFHYYLGSLRYIQQYRNAVDTKIDDDNVVEAAIHYMKENMEKHIALQDIANAVGYSSSHFSMLFKKKIGHAPLSYFNLLKIQEACFMLDSTDMKINQICYKIGIEDTYYFSRLFSKIMGVSPREYRKSKKG</sequence>
<dbReference type="SUPFAM" id="SSF46689">
    <property type="entry name" value="Homeodomain-like"/>
    <property type="match status" value="2"/>
</dbReference>
<dbReference type="RefSeq" id="WP_016271719.1">
    <property type="nucleotide sequence ID" value="NZ_JACBPU010000012.1"/>
</dbReference>
<accession>A0A396ARF7</accession>
<organism evidence="5 6">
    <name type="scientific">Phocaeicola vulgatus</name>
    <name type="common">Bacteroides vulgatus</name>
    <dbReference type="NCBI Taxonomy" id="821"/>
    <lineage>
        <taxon>Bacteria</taxon>
        <taxon>Pseudomonadati</taxon>
        <taxon>Bacteroidota</taxon>
        <taxon>Bacteroidia</taxon>
        <taxon>Bacteroidales</taxon>
        <taxon>Bacteroidaceae</taxon>
        <taxon>Phocaeicola</taxon>
    </lineage>
</organism>
<evidence type="ECO:0000313" key="6">
    <source>
        <dbReference type="Proteomes" id="UP000261278"/>
    </source>
</evidence>
<evidence type="ECO:0000259" key="4">
    <source>
        <dbReference type="PROSITE" id="PS01124"/>
    </source>
</evidence>
<feature type="domain" description="HTH araC/xylS-type" evidence="4">
    <location>
        <begin position="194"/>
        <end position="292"/>
    </location>
</feature>
<dbReference type="PROSITE" id="PS01124">
    <property type="entry name" value="HTH_ARAC_FAMILY_2"/>
    <property type="match status" value="1"/>
</dbReference>
<dbReference type="PANTHER" id="PTHR43280:SF30">
    <property type="entry name" value="MMSAB OPERON REGULATORY PROTEIN"/>
    <property type="match status" value="1"/>
</dbReference>
<dbReference type="Proteomes" id="UP000261278">
    <property type="component" value="Unassembled WGS sequence"/>
</dbReference>
<evidence type="ECO:0000256" key="2">
    <source>
        <dbReference type="ARBA" id="ARBA00023125"/>
    </source>
</evidence>
<dbReference type="GO" id="GO:0043565">
    <property type="term" value="F:sequence-specific DNA binding"/>
    <property type="evidence" value="ECO:0007669"/>
    <property type="project" value="InterPro"/>
</dbReference>
<dbReference type="InterPro" id="IPR003313">
    <property type="entry name" value="AraC-bd"/>
</dbReference>
<keyword evidence="3" id="KW-0804">Transcription</keyword>
<dbReference type="PROSITE" id="PS00041">
    <property type="entry name" value="HTH_ARAC_FAMILY_1"/>
    <property type="match status" value="1"/>
</dbReference>
<keyword evidence="1" id="KW-0805">Transcription regulation</keyword>
<proteinExistence type="predicted"/>
<dbReference type="InterPro" id="IPR009057">
    <property type="entry name" value="Homeodomain-like_sf"/>
</dbReference>
<protein>
    <submittedName>
        <fullName evidence="5">AraC family transcriptional regulator</fullName>
    </submittedName>
</protein>
<dbReference type="Pfam" id="PF02311">
    <property type="entry name" value="AraC_binding"/>
    <property type="match status" value="1"/>
</dbReference>
<dbReference type="InterPro" id="IPR037923">
    <property type="entry name" value="HTH-like"/>
</dbReference>
<dbReference type="SUPFAM" id="SSF51215">
    <property type="entry name" value="Regulatory protein AraC"/>
    <property type="match status" value="1"/>
</dbReference>
<reference evidence="5 6" key="1">
    <citation type="submission" date="2018-08" db="EMBL/GenBank/DDBJ databases">
        <title>A genome reference for cultivated species of the human gut microbiota.</title>
        <authorList>
            <person name="Zou Y."/>
            <person name="Xue W."/>
            <person name="Luo G."/>
        </authorList>
    </citation>
    <scope>NUCLEOTIDE SEQUENCE [LARGE SCALE GENOMIC DNA]</scope>
    <source>
        <strain evidence="5 6">TF05-18</strain>
    </source>
</reference>
<dbReference type="Gene3D" id="1.10.10.60">
    <property type="entry name" value="Homeodomain-like"/>
    <property type="match status" value="2"/>
</dbReference>
<dbReference type="EMBL" id="QSSN01000003">
    <property type="protein sequence ID" value="RGL88149.1"/>
    <property type="molecule type" value="Genomic_DNA"/>
</dbReference>
<evidence type="ECO:0000256" key="3">
    <source>
        <dbReference type="ARBA" id="ARBA00023163"/>
    </source>
</evidence>
<gene>
    <name evidence="5" type="ORF">DXC44_04120</name>
</gene>
<dbReference type="InterPro" id="IPR018062">
    <property type="entry name" value="HTH_AraC-typ_CS"/>
</dbReference>
<dbReference type="GO" id="GO:0003700">
    <property type="term" value="F:DNA-binding transcription factor activity"/>
    <property type="evidence" value="ECO:0007669"/>
    <property type="project" value="InterPro"/>
</dbReference>
<dbReference type="PRINTS" id="PR00032">
    <property type="entry name" value="HTHARAC"/>
</dbReference>
<dbReference type="InterPro" id="IPR020449">
    <property type="entry name" value="Tscrpt_reg_AraC-type_HTH"/>
</dbReference>
<dbReference type="Pfam" id="PF12833">
    <property type="entry name" value="HTH_18"/>
    <property type="match status" value="1"/>
</dbReference>
<name>A0A396ARF7_PHOVU</name>
<dbReference type="InterPro" id="IPR018060">
    <property type="entry name" value="HTH_AraC"/>
</dbReference>
<dbReference type="AlphaFoldDB" id="A0A396ARF7"/>
<dbReference type="PANTHER" id="PTHR43280">
    <property type="entry name" value="ARAC-FAMILY TRANSCRIPTIONAL REGULATOR"/>
    <property type="match status" value="1"/>
</dbReference>
<comment type="caution">
    <text evidence="5">The sequence shown here is derived from an EMBL/GenBank/DDBJ whole genome shotgun (WGS) entry which is preliminary data.</text>
</comment>
<evidence type="ECO:0000256" key="1">
    <source>
        <dbReference type="ARBA" id="ARBA00023015"/>
    </source>
</evidence>
<dbReference type="SMART" id="SM00342">
    <property type="entry name" value="HTH_ARAC"/>
    <property type="match status" value="1"/>
</dbReference>
<keyword evidence="2" id="KW-0238">DNA-binding</keyword>